<dbReference type="Gene3D" id="3.90.550.10">
    <property type="entry name" value="Spore Coat Polysaccharide Biosynthesis Protein SpsA, Chain A"/>
    <property type="match status" value="1"/>
</dbReference>
<gene>
    <name evidence="5" type="primary">hyaD</name>
    <name evidence="5" type="ORF">NCTC10894_00991</name>
</gene>
<dbReference type="AlphaFoldDB" id="A0AAJ4ZJM2"/>
<dbReference type="Proteomes" id="UP000255008">
    <property type="component" value="Unassembled WGS sequence"/>
</dbReference>
<dbReference type="PANTHER" id="PTHR43685:SF5">
    <property type="entry name" value="GLYCOSYLTRANSFERASE EPSE-RELATED"/>
    <property type="match status" value="1"/>
</dbReference>
<dbReference type="InterPro" id="IPR001173">
    <property type="entry name" value="Glyco_trans_2-like"/>
</dbReference>
<dbReference type="Pfam" id="PF00535">
    <property type="entry name" value="Glycos_transf_2"/>
    <property type="match status" value="1"/>
</dbReference>
<keyword evidence="2 5" id="KW-0328">Glycosyltransferase</keyword>
<dbReference type="PANTHER" id="PTHR43685">
    <property type="entry name" value="GLYCOSYLTRANSFERASE"/>
    <property type="match status" value="1"/>
</dbReference>
<proteinExistence type="inferred from homology"/>
<reference evidence="5 6" key="1">
    <citation type="submission" date="2018-06" db="EMBL/GenBank/DDBJ databases">
        <authorList>
            <consortium name="Pathogen Informatics"/>
            <person name="Doyle S."/>
        </authorList>
    </citation>
    <scope>NUCLEOTIDE SEQUENCE [LARGE SCALE GENOMIC DNA]</scope>
    <source>
        <strain evidence="5 6">NCTC10894</strain>
    </source>
</reference>
<accession>A0AAJ4ZJM2</accession>
<comment type="similarity">
    <text evidence="1">Belongs to the glycosyltransferase 2 family.</text>
</comment>
<sequence length="248" mass="28097">MISVIMGVCAVDDYLKLALDSITKQTYQDFELIVIANGPRRDLVKLAVEQHCGGLGKVRVYTTPIGQLSHALNIGIGYARGEYIARMDSDDVSHPERLERQLRFLEERKLDLVGSDINLIDESGTHIGVRIYPKGDAIDRKLPFSNPFAHNTVLAKKSVFIEARGYNSGFNSEDYDLWLRVKRLGVRWDNIPEVLLDYRIHSGASQRRLLGYAECTALAVREFILDKSVINLFAIGFHFFKSLVRARK</sequence>
<evidence type="ECO:0000313" key="5">
    <source>
        <dbReference type="EMBL" id="SUD96652.1"/>
    </source>
</evidence>
<evidence type="ECO:0000256" key="3">
    <source>
        <dbReference type="ARBA" id="ARBA00022679"/>
    </source>
</evidence>
<dbReference type="InterPro" id="IPR050834">
    <property type="entry name" value="Glycosyltransf_2"/>
</dbReference>
<keyword evidence="3 5" id="KW-0808">Transferase</keyword>
<name>A0AAJ4ZJM2_9RALS</name>
<protein>
    <submittedName>
        <fullName evidence="5">Hyaluronan synthase</fullName>
        <ecNumber evidence="5">2.4.1.212</ecNumber>
    </submittedName>
</protein>
<comment type="caution">
    <text evidence="5">The sequence shown here is derived from an EMBL/GenBank/DDBJ whole genome shotgun (WGS) entry which is preliminary data.</text>
</comment>
<dbReference type="EC" id="2.4.1.212" evidence="5"/>
<evidence type="ECO:0000256" key="2">
    <source>
        <dbReference type="ARBA" id="ARBA00022676"/>
    </source>
</evidence>
<dbReference type="EMBL" id="UGVE01000001">
    <property type="protein sequence ID" value="SUD96652.1"/>
    <property type="molecule type" value="Genomic_DNA"/>
</dbReference>
<dbReference type="SUPFAM" id="SSF53448">
    <property type="entry name" value="Nucleotide-diphospho-sugar transferases"/>
    <property type="match status" value="1"/>
</dbReference>
<evidence type="ECO:0000259" key="4">
    <source>
        <dbReference type="Pfam" id="PF00535"/>
    </source>
</evidence>
<dbReference type="InterPro" id="IPR029044">
    <property type="entry name" value="Nucleotide-diphossugar_trans"/>
</dbReference>
<organism evidence="5 6">
    <name type="scientific">Ralstonia mannitolilytica</name>
    <dbReference type="NCBI Taxonomy" id="105219"/>
    <lineage>
        <taxon>Bacteria</taxon>
        <taxon>Pseudomonadati</taxon>
        <taxon>Pseudomonadota</taxon>
        <taxon>Betaproteobacteria</taxon>
        <taxon>Burkholderiales</taxon>
        <taxon>Burkholderiaceae</taxon>
        <taxon>Ralstonia</taxon>
    </lineage>
</organism>
<feature type="domain" description="Glycosyltransferase 2-like" evidence="4">
    <location>
        <begin position="3"/>
        <end position="151"/>
    </location>
</feature>
<evidence type="ECO:0000313" key="6">
    <source>
        <dbReference type="Proteomes" id="UP000255008"/>
    </source>
</evidence>
<evidence type="ECO:0000256" key="1">
    <source>
        <dbReference type="ARBA" id="ARBA00006739"/>
    </source>
</evidence>
<dbReference type="RefSeq" id="WP_082062818.1">
    <property type="nucleotide sequence ID" value="NZ_BAAAEC010000008.1"/>
</dbReference>
<dbReference type="GO" id="GO:0050501">
    <property type="term" value="F:hyaluronan synthase activity"/>
    <property type="evidence" value="ECO:0007669"/>
    <property type="project" value="UniProtKB-EC"/>
</dbReference>